<evidence type="ECO:0000259" key="7">
    <source>
        <dbReference type="Pfam" id="PF13860"/>
    </source>
</evidence>
<evidence type="ECO:0000256" key="6">
    <source>
        <dbReference type="SAM" id="MobiDB-lite"/>
    </source>
</evidence>
<name>A0A921TCA4_9RHOB</name>
<evidence type="ECO:0000256" key="5">
    <source>
        <dbReference type="RuleBase" id="RU362076"/>
    </source>
</evidence>
<dbReference type="Gene3D" id="2.30.30.910">
    <property type="match status" value="1"/>
</dbReference>
<evidence type="ECO:0000313" key="8">
    <source>
        <dbReference type="EMBL" id="KAF0674652.1"/>
    </source>
</evidence>
<dbReference type="RefSeq" id="WP_159966539.1">
    <property type="nucleotide sequence ID" value="NZ_APKE01000036.1"/>
</dbReference>
<sequence>MATDLTTPSVASPAAAQPGPASQQAMKSLSSDYDNFLQLLTAQIANQDPLEPMDASTFVSQLTELTQVEQTITSNANLEKILDKIGGAGLGEDLALLGRRVVTKGGDFVLEDGKAELSYRLEDEASQARAIIRSSDGAILREITDIPRSGGAHHAIEWDGRAADGLPLANGTYSIEIAAQDADEAAVPATTFVEGRVGELAMQGGLPVLRLSNGLEISSLDILSVR</sequence>
<protein>
    <recommendedName>
        <fullName evidence="2 5">Basal-body rod modification protein FlgD</fullName>
    </recommendedName>
</protein>
<evidence type="ECO:0000256" key="2">
    <source>
        <dbReference type="ARBA" id="ARBA00016013"/>
    </source>
</evidence>
<dbReference type="OrthoDB" id="9785233at2"/>
<dbReference type="Proteomes" id="UP000698242">
    <property type="component" value="Unassembled WGS sequence"/>
</dbReference>
<keyword evidence="9" id="KW-1185">Reference proteome</keyword>
<evidence type="ECO:0000256" key="3">
    <source>
        <dbReference type="ARBA" id="ARBA00022795"/>
    </source>
</evidence>
<keyword evidence="8" id="KW-0282">Flagellum</keyword>
<dbReference type="InterPro" id="IPR005648">
    <property type="entry name" value="FlgD"/>
</dbReference>
<dbReference type="Pfam" id="PF03963">
    <property type="entry name" value="FlgD"/>
    <property type="match status" value="1"/>
</dbReference>
<accession>A0A921TCA4</accession>
<comment type="similarity">
    <text evidence="1 5">Belongs to the FlgD family.</text>
</comment>
<dbReference type="InterPro" id="IPR025965">
    <property type="entry name" value="FlgD/Vpr_Ig-like"/>
</dbReference>
<evidence type="ECO:0000313" key="9">
    <source>
        <dbReference type="Proteomes" id="UP000698242"/>
    </source>
</evidence>
<keyword evidence="3 5" id="KW-1005">Bacterial flagellum biogenesis</keyword>
<comment type="function">
    <text evidence="4 5">Required for flagellar hook formation. May act as a scaffolding protein.</text>
</comment>
<dbReference type="Pfam" id="PF13860">
    <property type="entry name" value="FlgD_ig"/>
    <property type="match status" value="1"/>
</dbReference>
<dbReference type="GO" id="GO:0044781">
    <property type="term" value="P:bacterial-type flagellum organization"/>
    <property type="evidence" value="ECO:0007669"/>
    <property type="project" value="UniProtKB-UniRule"/>
</dbReference>
<keyword evidence="8" id="KW-0969">Cilium</keyword>
<dbReference type="Gene3D" id="2.60.40.4070">
    <property type="match status" value="1"/>
</dbReference>
<feature type="region of interest" description="Disordered" evidence="6">
    <location>
        <begin position="1"/>
        <end position="27"/>
    </location>
</feature>
<dbReference type="AlphaFoldDB" id="A0A921TCA4"/>
<organism evidence="8 9">
    <name type="scientific">Profundibacterium mesophilum KAUST100406-0324</name>
    <dbReference type="NCBI Taxonomy" id="1037889"/>
    <lineage>
        <taxon>Bacteria</taxon>
        <taxon>Pseudomonadati</taxon>
        <taxon>Pseudomonadota</taxon>
        <taxon>Alphaproteobacteria</taxon>
        <taxon>Rhodobacterales</taxon>
        <taxon>Roseobacteraceae</taxon>
        <taxon>Profundibacterium</taxon>
    </lineage>
</organism>
<dbReference type="EMBL" id="APKE01000036">
    <property type="protein sequence ID" value="KAF0674652.1"/>
    <property type="molecule type" value="Genomic_DNA"/>
</dbReference>
<evidence type="ECO:0000256" key="1">
    <source>
        <dbReference type="ARBA" id="ARBA00010577"/>
    </source>
</evidence>
<gene>
    <name evidence="8" type="ORF">PMES_03034</name>
</gene>
<reference evidence="8" key="1">
    <citation type="submission" date="2013-03" db="EMBL/GenBank/DDBJ databases">
        <title>Genome Sequence of the Profundibacterium mesophilum strain KAUST100406-0324T from Red Sea, a novel genus in the family Rhodobacteraceae.</title>
        <authorList>
            <person name="Essack M."/>
            <person name="Alam I."/>
            <person name="Lafi F."/>
            <person name="Alawi W."/>
            <person name="Kamanu F."/>
            <person name="Al-Suwailem A."/>
            <person name="Lee O.O."/>
            <person name="Xu Y."/>
            <person name="Bajic V."/>
            <person name="Qian P.-Y."/>
            <person name="Archer J."/>
        </authorList>
    </citation>
    <scope>NUCLEOTIDE SEQUENCE</scope>
    <source>
        <strain evidence="8">KAUST100406-0324</strain>
    </source>
</reference>
<feature type="compositionally biased region" description="Low complexity" evidence="6">
    <location>
        <begin position="8"/>
        <end position="25"/>
    </location>
</feature>
<comment type="caution">
    <text evidence="8">The sequence shown here is derived from an EMBL/GenBank/DDBJ whole genome shotgun (WGS) entry which is preliminary data.</text>
</comment>
<feature type="domain" description="FlgD/Vpr Ig-like" evidence="7">
    <location>
        <begin position="111"/>
        <end position="182"/>
    </location>
</feature>
<keyword evidence="8" id="KW-0966">Cell projection</keyword>
<evidence type="ECO:0000256" key="4">
    <source>
        <dbReference type="ARBA" id="ARBA00024746"/>
    </source>
</evidence>
<proteinExistence type="inferred from homology"/>